<dbReference type="HOGENOM" id="CLU_039483_8_3_6"/>
<organism evidence="10 12">
    <name type="scientific">Pectobacterium parmentieri</name>
    <dbReference type="NCBI Taxonomy" id="1905730"/>
    <lineage>
        <taxon>Bacteria</taxon>
        <taxon>Pseudomonadati</taxon>
        <taxon>Pseudomonadota</taxon>
        <taxon>Gammaproteobacteria</taxon>
        <taxon>Enterobacterales</taxon>
        <taxon>Pectobacteriaceae</taxon>
        <taxon>Pectobacterium</taxon>
    </lineage>
</organism>
<feature type="transmembrane region" description="Helical" evidence="8">
    <location>
        <begin position="263"/>
        <end position="287"/>
    </location>
</feature>
<name>A0A0H3I825_PECPM</name>
<feature type="transmembrane region" description="Helical" evidence="8">
    <location>
        <begin position="350"/>
        <end position="373"/>
    </location>
</feature>
<dbReference type="Pfam" id="PF12698">
    <property type="entry name" value="ABC2_membrane_3"/>
    <property type="match status" value="1"/>
</dbReference>
<dbReference type="PATRIC" id="fig|1166016.3.peg.2975"/>
<dbReference type="Proteomes" id="UP001194579">
    <property type="component" value="Unassembled WGS sequence"/>
</dbReference>
<comment type="caution">
    <text evidence="8">Lacks conserved residue(s) required for the propagation of feature annotation.</text>
</comment>
<protein>
    <recommendedName>
        <fullName evidence="8">Transport permease protein</fullName>
    </recommendedName>
</protein>
<dbReference type="InterPro" id="IPR013525">
    <property type="entry name" value="ABC2_TM"/>
</dbReference>
<dbReference type="PANTHER" id="PTHR30294:SF44">
    <property type="entry name" value="MULTIDRUG ABC TRANSPORTER PERMEASE YBHR-RELATED"/>
    <property type="match status" value="1"/>
</dbReference>
<evidence type="ECO:0000313" key="11">
    <source>
        <dbReference type="EMBL" id="MBI0553964.1"/>
    </source>
</evidence>
<gene>
    <name evidence="10" type="ordered locus">W5S_2931</name>
    <name evidence="11" type="ORF">F6Q06_05575</name>
</gene>
<keyword evidence="3 8" id="KW-0813">Transport</keyword>
<reference evidence="11" key="4">
    <citation type="submission" date="2024-05" db="EMBL/GenBank/DDBJ databases">
        <title>Identification of Pectobacterium versatile causing blackleg of potato from New York State with a whole genome sequencing approach.</title>
        <authorList>
            <person name="Ma X."/>
            <person name="Swingle B."/>
        </authorList>
    </citation>
    <scope>NUCLEOTIDE SEQUENCE</scope>
    <source>
        <strain evidence="11">NY1588A</strain>
    </source>
</reference>
<reference evidence="13" key="3">
    <citation type="submission" date="2023-07" db="EMBL/GenBank/DDBJ databases">
        <title>Identification of Pectobacterium versatile causing blackleg of potato from New York State with a whole genome sequencing approach.</title>
        <authorList>
            <person name="Ma X."/>
            <person name="Swingle B."/>
        </authorList>
    </citation>
    <scope>NUCLEOTIDE SEQUENCE [LARGE SCALE GENOMIC DNA]</scope>
    <source>
        <strain evidence="13">NY1588A</strain>
    </source>
</reference>
<evidence type="ECO:0000256" key="6">
    <source>
        <dbReference type="ARBA" id="ARBA00022989"/>
    </source>
</evidence>
<dbReference type="RefSeq" id="WP_014700550.1">
    <property type="nucleotide sequence ID" value="NC_017845.1"/>
</dbReference>
<feature type="transmembrane region" description="Helical" evidence="8">
    <location>
        <begin position="294"/>
        <end position="312"/>
    </location>
</feature>
<dbReference type="GO" id="GO:0140359">
    <property type="term" value="F:ABC-type transporter activity"/>
    <property type="evidence" value="ECO:0007669"/>
    <property type="project" value="InterPro"/>
</dbReference>
<dbReference type="KEGG" id="pec:W5S_2931"/>
<keyword evidence="5 8" id="KW-0812">Transmembrane</keyword>
<keyword evidence="13" id="KW-1185">Reference proteome</keyword>
<evidence type="ECO:0000259" key="9">
    <source>
        <dbReference type="PROSITE" id="PS51012"/>
    </source>
</evidence>
<reference evidence="10" key="2">
    <citation type="submission" date="2012-03" db="EMBL/GenBank/DDBJ databases">
        <authorList>
            <person name="Koskinen P."/>
            <person name="Laine P."/>
            <person name="Niemi O."/>
            <person name="Nykyri J."/>
            <person name="Harjunpaa H."/>
            <person name="Auvinen P."/>
            <person name="Paulin L."/>
            <person name="Pirhonen M."/>
            <person name="Palva T."/>
            <person name="Holm L."/>
        </authorList>
    </citation>
    <scope>NUCLEOTIDE SEQUENCE</scope>
    <source>
        <strain evidence="10">SCC3193</strain>
    </source>
</reference>
<dbReference type="Proteomes" id="UP000008044">
    <property type="component" value="Chromosome"/>
</dbReference>
<dbReference type="PRINTS" id="PR00164">
    <property type="entry name" value="ABC2TRNSPORT"/>
</dbReference>
<dbReference type="GO" id="GO:0043190">
    <property type="term" value="C:ATP-binding cassette (ABC) transporter complex"/>
    <property type="evidence" value="ECO:0007669"/>
    <property type="project" value="InterPro"/>
</dbReference>
<keyword evidence="4 8" id="KW-1003">Cell membrane</keyword>
<evidence type="ECO:0000256" key="2">
    <source>
        <dbReference type="ARBA" id="ARBA00007783"/>
    </source>
</evidence>
<dbReference type="Gene3D" id="3.40.1710.10">
    <property type="entry name" value="abc type-2 transporter like domain"/>
    <property type="match status" value="1"/>
</dbReference>
<evidence type="ECO:0000313" key="12">
    <source>
        <dbReference type="Proteomes" id="UP000008044"/>
    </source>
</evidence>
<dbReference type="InterPro" id="IPR047817">
    <property type="entry name" value="ABC2_TM_bact-type"/>
</dbReference>
<feature type="transmembrane region" description="Helical" evidence="8">
    <location>
        <begin position="228"/>
        <end position="257"/>
    </location>
</feature>
<dbReference type="InterPro" id="IPR000412">
    <property type="entry name" value="ABC_2_transport"/>
</dbReference>
<proteinExistence type="inferred from homology"/>
<dbReference type="EMBL" id="CP003415">
    <property type="protein sequence ID" value="AFI91014.1"/>
    <property type="molecule type" value="Genomic_DNA"/>
</dbReference>
<feature type="transmembrane region" description="Helical" evidence="8">
    <location>
        <begin position="183"/>
        <end position="207"/>
    </location>
</feature>
<dbReference type="eggNOG" id="COG0842">
    <property type="taxonomic scope" value="Bacteria"/>
</dbReference>
<evidence type="ECO:0000256" key="3">
    <source>
        <dbReference type="ARBA" id="ARBA00022448"/>
    </source>
</evidence>
<dbReference type="PANTHER" id="PTHR30294">
    <property type="entry name" value="MEMBRANE COMPONENT OF ABC TRANSPORTER YHHJ-RELATED"/>
    <property type="match status" value="1"/>
</dbReference>
<evidence type="ECO:0000256" key="1">
    <source>
        <dbReference type="ARBA" id="ARBA00004651"/>
    </source>
</evidence>
<keyword evidence="7 8" id="KW-0472">Membrane</keyword>
<evidence type="ECO:0000256" key="8">
    <source>
        <dbReference type="RuleBase" id="RU361157"/>
    </source>
</evidence>
<evidence type="ECO:0000313" key="13">
    <source>
        <dbReference type="Proteomes" id="UP001194579"/>
    </source>
</evidence>
<sequence length="378" mass="41894">MLHRLWTLIIKELQSLLRDPQTRSILVLPVILQVSLFPFAATLDVTNATIAIYSEDSGPHAIELTQRFAKAKSFSHVLMLHSPQDVTPTLDNQRALLILRFPPQFSRDIASGNSASLQLILDGRRSNSAQIAANDVQHIVRDYQLELLAARSAQSSANQNSSNTNNSELVVRHWYNPNLDYKWFVVPSLIAMIATIGVLIVTALSVAREREQGTLEQLLVSPLSTSQIFIGKAVPALIVATFQATIVLLAGILIFHIPFAGSLLLFYTTMLIYGLSLVGFGLLISSLCATQQQAFIGVFVFLMPAILLSGYVSPVENMPIWLQHITWINPICHFTDITKQIYLKDADFSIIWGSLWPLLIITLTTGSAAYAIFRRNIA</sequence>
<reference evidence="10 12" key="1">
    <citation type="journal article" date="2012" name="J. Bacteriol.">
        <title>Genome sequence of Pectobacterium sp. strain SCC3193.</title>
        <authorList>
            <person name="Koskinen J.P."/>
            <person name="Laine P."/>
            <person name="Niemi O."/>
            <person name="Nykyri J."/>
            <person name="Harjunpaa H."/>
            <person name="Auvinen P."/>
            <person name="Paulin L."/>
            <person name="Pirhonen M."/>
            <person name="Palva T."/>
            <person name="Holm L."/>
        </authorList>
    </citation>
    <scope>NUCLEOTIDE SEQUENCE [LARGE SCALE GENOMIC DNA]</scope>
    <source>
        <strain evidence="10 12">SCC3193</strain>
    </source>
</reference>
<dbReference type="InterPro" id="IPR051449">
    <property type="entry name" value="ABC-2_transporter_component"/>
</dbReference>
<evidence type="ECO:0000256" key="4">
    <source>
        <dbReference type="ARBA" id="ARBA00022475"/>
    </source>
</evidence>
<evidence type="ECO:0000313" key="10">
    <source>
        <dbReference type="EMBL" id="AFI91014.1"/>
    </source>
</evidence>
<evidence type="ECO:0000256" key="5">
    <source>
        <dbReference type="ARBA" id="ARBA00022692"/>
    </source>
</evidence>
<keyword evidence="6 8" id="KW-1133">Transmembrane helix</keyword>
<accession>A0A0H3I825</accession>
<evidence type="ECO:0000256" key="7">
    <source>
        <dbReference type="ARBA" id="ARBA00023136"/>
    </source>
</evidence>
<feature type="domain" description="ABC transmembrane type-2" evidence="9">
    <location>
        <begin position="129"/>
        <end position="376"/>
    </location>
</feature>
<dbReference type="AlphaFoldDB" id="A0A0H3I825"/>
<comment type="subcellular location">
    <subcellularLocation>
        <location evidence="8">Cell inner membrane</location>
        <topology evidence="8">Multi-pass membrane protein</topology>
    </subcellularLocation>
    <subcellularLocation>
        <location evidence="1">Cell membrane</location>
        <topology evidence="1">Multi-pass membrane protein</topology>
    </subcellularLocation>
</comment>
<comment type="similarity">
    <text evidence="2 8">Belongs to the ABC-2 integral membrane protein family.</text>
</comment>
<dbReference type="PROSITE" id="PS51012">
    <property type="entry name" value="ABC_TM2"/>
    <property type="match status" value="1"/>
</dbReference>
<dbReference type="EMBL" id="WABS01000008">
    <property type="protein sequence ID" value="MBI0553964.1"/>
    <property type="molecule type" value="Genomic_DNA"/>
</dbReference>
<dbReference type="STRING" id="1905730.W5S_2931"/>